<dbReference type="Proteomes" id="UP000077069">
    <property type="component" value="Unassembled WGS sequence"/>
</dbReference>
<feature type="compositionally biased region" description="Basic and acidic residues" evidence="1">
    <location>
        <begin position="152"/>
        <end position="162"/>
    </location>
</feature>
<feature type="region of interest" description="Disordered" evidence="1">
    <location>
        <begin position="94"/>
        <end position="115"/>
    </location>
</feature>
<protein>
    <submittedName>
        <fullName evidence="3">Uncharacterized protein</fullName>
    </submittedName>
</protein>
<dbReference type="RefSeq" id="XP_018043151.1">
    <property type="nucleotide sequence ID" value="XM_018185420.1"/>
</dbReference>
<feature type="region of interest" description="Disordered" evidence="1">
    <location>
        <begin position="180"/>
        <end position="209"/>
    </location>
</feature>
<sequence length="268" mass="28776">MRTGGQPRHSPCVSKRRVLLLSAVILASKTLPAPIQISDPGEPAVPFAVPRLGNASQRSSARTLPSCAVFSTHRFVLSFRVACVRSSAQLCDGLPRDRTSRSTAHEDPTSGSVGARQCALNATGRPCPEGCPWPQRPPSFDDAGRRRQARSAAEDESPKDAPVHALRRLVGQHSPQRLLARDVSSSAATPRRRRGRRTSLECSRPRRDASVPKFGCPTARLVALGCPAQTSQLELSRTARARLGLTASPSSVAVGPLSNLRLGEKFSR</sequence>
<name>A0A177CZQ2_9PLEO</name>
<dbReference type="EMBL" id="KV441548">
    <property type="protein sequence ID" value="OAG12786.1"/>
    <property type="molecule type" value="Genomic_DNA"/>
</dbReference>
<feature type="chain" id="PRO_5008058825" evidence="2">
    <location>
        <begin position="33"/>
        <end position="268"/>
    </location>
</feature>
<feature type="compositionally biased region" description="Basic and acidic residues" evidence="1">
    <location>
        <begin position="94"/>
        <end position="108"/>
    </location>
</feature>
<reference evidence="3 4" key="1">
    <citation type="submission" date="2016-05" db="EMBL/GenBank/DDBJ databases">
        <title>Comparative analysis of secretome profiles of manganese(II)-oxidizing ascomycete fungi.</title>
        <authorList>
            <consortium name="DOE Joint Genome Institute"/>
            <person name="Zeiner C.A."/>
            <person name="Purvine S.O."/>
            <person name="Zink E.M."/>
            <person name="Wu S."/>
            <person name="Pasa-Tolic L."/>
            <person name="Chaput D.L."/>
            <person name="Haridas S."/>
            <person name="Grigoriev I.V."/>
            <person name="Santelli C.M."/>
            <person name="Hansel C.M."/>
        </authorList>
    </citation>
    <scope>NUCLEOTIDE SEQUENCE [LARGE SCALE GENOMIC DNA]</scope>
    <source>
        <strain evidence="3 4">AP3s5-JAC2a</strain>
    </source>
</reference>
<keyword evidence="4" id="KW-1185">Reference proteome</keyword>
<feature type="region of interest" description="Disordered" evidence="1">
    <location>
        <begin position="127"/>
        <end position="163"/>
    </location>
</feature>
<organism evidence="3 4">
    <name type="scientific">Paraphaeosphaeria sporulosa</name>
    <dbReference type="NCBI Taxonomy" id="1460663"/>
    <lineage>
        <taxon>Eukaryota</taxon>
        <taxon>Fungi</taxon>
        <taxon>Dikarya</taxon>
        <taxon>Ascomycota</taxon>
        <taxon>Pezizomycotina</taxon>
        <taxon>Dothideomycetes</taxon>
        <taxon>Pleosporomycetidae</taxon>
        <taxon>Pleosporales</taxon>
        <taxon>Massarineae</taxon>
        <taxon>Didymosphaeriaceae</taxon>
        <taxon>Paraphaeosphaeria</taxon>
    </lineage>
</organism>
<accession>A0A177CZQ2</accession>
<evidence type="ECO:0000256" key="2">
    <source>
        <dbReference type="SAM" id="SignalP"/>
    </source>
</evidence>
<keyword evidence="2" id="KW-0732">Signal</keyword>
<dbReference type="InParanoid" id="A0A177CZQ2"/>
<feature type="signal peptide" evidence="2">
    <location>
        <begin position="1"/>
        <end position="32"/>
    </location>
</feature>
<dbReference type="GeneID" id="28768906"/>
<evidence type="ECO:0000313" key="4">
    <source>
        <dbReference type="Proteomes" id="UP000077069"/>
    </source>
</evidence>
<evidence type="ECO:0000313" key="3">
    <source>
        <dbReference type="EMBL" id="OAG12786.1"/>
    </source>
</evidence>
<proteinExistence type="predicted"/>
<evidence type="ECO:0000256" key="1">
    <source>
        <dbReference type="SAM" id="MobiDB-lite"/>
    </source>
</evidence>
<dbReference type="AlphaFoldDB" id="A0A177CZQ2"/>
<gene>
    <name evidence="3" type="ORF">CC84DRAFT_158800</name>
</gene>